<sequence length="142" mass="15181">MEGSAKAQPFGKRVAAICIYATIYYAVLALVIGFGSEFFARAVCALWVLAVVGPGLTLSRLFTIWQAFIVSIGVVLVPALILLYFAYGIREYTPGLESSLGLTVAAAAFLLILSEALKWLVGTATGVTLSTFSRVYHEGNQP</sequence>
<proteinExistence type="predicted"/>
<gene>
    <name evidence="2" type="ORF">NCTC11842_00264</name>
    <name evidence="3" type="ORF">NCTC11842_00475</name>
</gene>
<protein>
    <submittedName>
        <fullName evidence="3">Uncharacterized protein</fullName>
    </submittedName>
</protein>
<dbReference type="Proteomes" id="UP000250443">
    <property type="component" value="Unassembled WGS sequence"/>
</dbReference>
<evidence type="ECO:0000313" key="3">
    <source>
        <dbReference type="EMBL" id="SPZ00326.1"/>
    </source>
</evidence>
<accession>A0A2X2C461</accession>
<evidence type="ECO:0000313" key="4">
    <source>
        <dbReference type="Proteomes" id="UP000250443"/>
    </source>
</evidence>
<feature type="transmembrane region" description="Helical" evidence="1">
    <location>
        <begin position="38"/>
        <end position="58"/>
    </location>
</feature>
<feature type="transmembrane region" description="Helical" evidence="1">
    <location>
        <begin position="99"/>
        <end position="121"/>
    </location>
</feature>
<evidence type="ECO:0000256" key="1">
    <source>
        <dbReference type="SAM" id="Phobius"/>
    </source>
</evidence>
<evidence type="ECO:0000313" key="2">
    <source>
        <dbReference type="EMBL" id="SPZ00119.1"/>
    </source>
</evidence>
<name>A0A2X2C461_PSELU</name>
<feature type="transmembrane region" description="Helical" evidence="1">
    <location>
        <begin position="14"/>
        <end position="32"/>
    </location>
</feature>
<keyword evidence="1" id="KW-0472">Membrane</keyword>
<keyword evidence="1" id="KW-1133">Transmembrane helix</keyword>
<organism evidence="3 4">
    <name type="scientific">Pseudomonas luteola</name>
    <dbReference type="NCBI Taxonomy" id="47886"/>
    <lineage>
        <taxon>Bacteria</taxon>
        <taxon>Pseudomonadati</taxon>
        <taxon>Pseudomonadota</taxon>
        <taxon>Gammaproteobacteria</taxon>
        <taxon>Pseudomonadales</taxon>
        <taxon>Pseudomonadaceae</taxon>
        <taxon>Pseudomonas</taxon>
    </lineage>
</organism>
<reference evidence="3 4" key="1">
    <citation type="submission" date="2018-06" db="EMBL/GenBank/DDBJ databases">
        <authorList>
            <consortium name="Pathogen Informatics"/>
            <person name="Doyle S."/>
        </authorList>
    </citation>
    <scope>NUCLEOTIDE SEQUENCE [LARGE SCALE GENOMIC DNA]</scope>
    <source>
        <strain evidence="3 4">NCTC11842</strain>
    </source>
</reference>
<keyword evidence="1" id="KW-0812">Transmembrane</keyword>
<dbReference type="EMBL" id="UAUF01000002">
    <property type="protein sequence ID" value="SPZ00326.1"/>
    <property type="molecule type" value="Genomic_DNA"/>
</dbReference>
<dbReference type="EMBL" id="UAUF01000002">
    <property type="protein sequence ID" value="SPZ00119.1"/>
    <property type="molecule type" value="Genomic_DNA"/>
</dbReference>
<dbReference type="AlphaFoldDB" id="A0A2X2C461"/>
<feature type="transmembrane region" description="Helical" evidence="1">
    <location>
        <begin position="65"/>
        <end position="87"/>
    </location>
</feature>